<dbReference type="PROSITE" id="PS50181">
    <property type="entry name" value="FBOX"/>
    <property type="match status" value="1"/>
</dbReference>
<dbReference type="Pfam" id="PF00646">
    <property type="entry name" value="F-box"/>
    <property type="match status" value="1"/>
</dbReference>
<name>A0ABU6YE49_9FABA</name>
<dbReference type="EMBL" id="JASCZI010241901">
    <property type="protein sequence ID" value="MED6208186.1"/>
    <property type="molecule type" value="Genomic_DNA"/>
</dbReference>
<evidence type="ECO:0000259" key="1">
    <source>
        <dbReference type="PROSITE" id="PS50181"/>
    </source>
</evidence>
<organism evidence="2 3">
    <name type="scientific">Stylosanthes scabra</name>
    <dbReference type="NCBI Taxonomy" id="79078"/>
    <lineage>
        <taxon>Eukaryota</taxon>
        <taxon>Viridiplantae</taxon>
        <taxon>Streptophyta</taxon>
        <taxon>Embryophyta</taxon>
        <taxon>Tracheophyta</taxon>
        <taxon>Spermatophyta</taxon>
        <taxon>Magnoliopsida</taxon>
        <taxon>eudicotyledons</taxon>
        <taxon>Gunneridae</taxon>
        <taxon>Pentapetalae</taxon>
        <taxon>rosids</taxon>
        <taxon>fabids</taxon>
        <taxon>Fabales</taxon>
        <taxon>Fabaceae</taxon>
        <taxon>Papilionoideae</taxon>
        <taxon>50 kb inversion clade</taxon>
        <taxon>dalbergioids sensu lato</taxon>
        <taxon>Dalbergieae</taxon>
        <taxon>Pterocarpus clade</taxon>
        <taxon>Stylosanthes</taxon>
    </lineage>
</organism>
<sequence length="139" mass="15837">MERPRPPTQSRQPPDLPENVIMLILSWLPLKILMQFKCVCRSWKSLISSPMFAKLKYLTTPKEANIILTIEHAEAPCSYRNITRAMPCSVPSLLNFPPSAVSEYSFWQIMDDYYVVGTCHGLVCLVGPVWDTEDSTNET</sequence>
<dbReference type="Proteomes" id="UP001341840">
    <property type="component" value="Unassembled WGS sequence"/>
</dbReference>
<reference evidence="2 3" key="1">
    <citation type="journal article" date="2023" name="Plants (Basel)">
        <title>Bridging the Gap: Combining Genomics and Transcriptomics Approaches to Understand Stylosanthes scabra, an Orphan Legume from the Brazilian Caatinga.</title>
        <authorList>
            <person name="Ferreira-Neto J.R.C."/>
            <person name="da Silva M.D."/>
            <person name="Binneck E."/>
            <person name="de Melo N.F."/>
            <person name="da Silva R.H."/>
            <person name="de Melo A.L.T.M."/>
            <person name="Pandolfi V."/>
            <person name="Bustamante F.O."/>
            <person name="Brasileiro-Vidal A.C."/>
            <person name="Benko-Iseppon A.M."/>
        </authorList>
    </citation>
    <scope>NUCLEOTIDE SEQUENCE [LARGE SCALE GENOMIC DNA]</scope>
    <source>
        <tissue evidence="2">Leaves</tissue>
    </source>
</reference>
<dbReference type="PANTHER" id="PTHR31672:SF13">
    <property type="entry name" value="F-BOX PROTEIN CPR30-LIKE"/>
    <property type="match status" value="1"/>
</dbReference>
<dbReference type="InterPro" id="IPR036047">
    <property type="entry name" value="F-box-like_dom_sf"/>
</dbReference>
<evidence type="ECO:0000313" key="2">
    <source>
        <dbReference type="EMBL" id="MED6208186.1"/>
    </source>
</evidence>
<protein>
    <recommendedName>
        <fullName evidence="1">F-box domain-containing protein</fullName>
    </recommendedName>
</protein>
<proteinExistence type="predicted"/>
<dbReference type="SMART" id="SM00256">
    <property type="entry name" value="FBOX"/>
    <property type="match status" value="1"/>
</dbReference>
<evidence type="ECO:0000313" key="3">
    <source>
        <dbReference type="Proteomes" id="UP001341840"/>
    </source>
</evidence>
<dbReference type="CDD" id="cd22157">
    <property type="entry name" value="F-box_AtFBW1-like"/>
    <property type="match status" value="1"/>
</dbReference>
<accession>A0ABU6YE49</accession>
<dbReference type="Gene3D" id="1.20.1280.50">
    <property type="match status" value="1"/>
</dbReference>
<dbReference type="InterPro" id="IPR001810">
    <property type="entry name" value="F-box_dom"/>
</dbReference>
<dbReference type="PANTHER" id="PTHR31672">
    <property type="entry name" value="BNACNNG10540D PROTEIN"/>
    <property type="match status" value="1"/>
</dbReference>
<feature type="domain" description="F-box" evidence="1">
    <location>
        <begin position="10"/>
        <end position="55"/>
    </location>
</feature>
<keyword evidence="3" id="KW-1185">Reference proteome</keyword>
<dbReference type="SUPFAM" id="SSF81383">
    <property type="entry name" value="F-box domain"/>
    <property type="match status" value="1"/>
</dbReference>
<dbReference type="InterPro" id="IPR050796">
    <property type="entry name" value="SCF_F-box_component"/>
</dbReference>
<gene>
    <name evidence="2" type="ORF">PIB30_042774</name>
</gene>
<comment type="caution">
    <text evidence="2">The sequence shown here is derived from an EMBL/GenBank/DDBJ whole genome shotgun (WGS) entry which is preliminary data.</text>
</comment>